<gene>
    <name evidence="1" type="ORF">GNI_094040</name>
</gene>
<organism evidence="1 2">
    <name type="scientific">Gregarina niphandrodes</name>
    <name type="common">Septate eugregarine</name>
    <dbReference type="NCBI Taxonomy" id="110365"/>
    <lineage>
        <taxon>Eukaryota</taxon>
        <taxon>Sar</taxon>
        <taxon>Alveolata</taxon>
        <taxon>Apicomplexa</taxon>
        <taxon>Conoidasida</taxon>
        <taxon>Gregarinasina</taxon>
        <taxon>Eugregarinorida</taxon>
        <taxon>Gregarinidae</taxon>
        <taxon>Gregarina</taxon>
    </lineage>
</organism>
<keyword evidence="2" id="KW-1185">Reference proteome</keyword>
<dbReference type="Proteomes" id="UP000019763">
    <property type="component" value="Unassembled WGS sequence"/>
</dbReference>
<evidence type="ECO:0000313" key="2">
    <source>
        <dbReference type="Proteomes" id="UP000019763"/>
    </source>
</evidence>
<dbReference type="RefSeq" id="XP_011130946.1">
    <property type="nucleotide sequence ID" value="XM_011132644.1"/>
</dbReference>
<evidence type="ECO:0000313" key="1">
    <source>
        <dbReference type="EMBL" id="EZG58711.1"/>
    </source>
</evidence>
<accession>A0A023B577</accession>
<dbReference type="GeneID" id="22913362"/>
<reference evidence="1" key="1">
    <citation type="submission" date="2013-12" db="EMBL/GenBank/DDBJ databases">
        <authorList>
            <person name="Omoto C.K."/>
            <person name="Sibley D."/>
            <person name="Venepally P."/>
            <person name="Hadjithomas M."/>
            <person name="Karamycheva S."/>
            <person name="Brunk B."/>
            <person name="Roos D."/>
            <person name="Caler E."/>
            <person name="Lorenzi H."/>
        </authorList>
    </citation>
    <scope>NUCLEOTIDE SEQUENCE</scope>
</reference>
<name>A0A023B577_GRENI</name>
<protein>
    <submittedName>
        <fullName evidence="1">Uncharacterized protein</fullName>
    </submittedName>
</protein>
<dbReference type="EMBL" id="AFNH02000703">
    <property type="protein sequence ID" value="EZG58711.1"/>
    <property type="molecule type" value="Genomic_DNA"/>
</dbReference>
<comment type="caution">
    <text evidence="1">The sequence shown here is derived from an EMBL/GenBank/DDBJ whole genome shotgun (WGS) entry which is preliminary data.</text>
</comment>
<proteinExistence type="predicted"/>
<sequence length="903" mass="101215">MDAEGIRPPVDDCVVRLLTLSDRSKDADIECVVLLPKKAVASLTSKKVSEEACLKRFHWLEICSRFVVYGSPDPFNILGETLVIRELKEYLETVDPEDNFRNVSDEICLESVGRTVAELQKLCEFDNDPLQVTACRRLNFEELEDLLESVPEDWVPALQRSALQCGIFDVESGWSCRSTRCVPNKMCVTVSTGATILSGIAIWALYNWLKPRNSEATTHPINGIFNMSRTTSVNETATTLTPYETFSINHTATKSDTMNSLLGLTQEPSSLLTQEPSSLLTQMSISTPSDQDRHSSIDTFTSLTSSVAADMTKETTKVLRNGTDSGFSVNDPDPVQHWNYPPRGALNLATPVVHNDTTTELVTGAVKVRTNATTPVVHNDTTTGLVTGAVKVRTNAATPVVHNDTTTGLVTGAITTTPNATPSGVRYDTTTELASGKTPPVYTSPFKTRMSREALDRIQLPRSDCNGLFNAKSFMKDNWAQMGEPGMQYPCEGGSGILLCGAHEEIQYTCHVFGAPWMCDAFGVRDAVGVYLKDNGNCVVRCDSEEEMGRNLWKGAYRNLLYVPSNVLNRRSDFDAILPRLHPLDKKCSGSCEGDGCERDNFSFIRDCRCAISKVKCLIKPEEYKSAQPIESFAYHTDTRDVFRNLSAFNAKKKGQYEVRECKYECLGRELGVEETEDTSRFKTRITSGELNRLALTRYECRKIFRKTNSTYESIIPSGRYPCEGYSGIMKCGEQESCHHFGGPWTFDAFAVQHAIRYHQKNDKGCIASCPNMMDRVRDLWQETDENLPYFTEGNVGPQLGVFEDFLSQLYPVNDDCSFTCTNCDRKDFADVKQCLCALANVSCRVRPKGEKFWQRLESVGYHTNPVDILRSLTVFNTKEKEYDVDNCQYKCHLRPLKRRRHL</sequence>
<dbReference type="AlphaFoldDB" id="A0A023B577"/>
<dbReference type="VEuPathDB" id="CryptoDB:GNI_094040"/>